<keyword evidence="4 10" id="KW-0808">Transferase</keyword>
<feature type="signal peptide" evidence="12">
    <location>
        <begin position="1"/>
        <end position="24"/>
    </location>
</feature>
<evidence type="ECO:0000256" key="8">
    <source>
        <dbReference type="ARBA" id="ARBA00031306"/>
    </source>
</evidence>
<evidence type="ECO:0000256" key="6">
    <source>
        <dbReference type="ARBA" id="ARBA00022827"/>
    </source>
</evidence>
<keyword evidence="12" id="KW-0472">Membrane</keyword>
<dbReference type="Pfam" id="PF02424">
    <property type="entry name" value="ApbE"/>
    <property type="match status" value="1"/>
</dbReference>
<comment type="caution">
    <text evidence="13">The sequence shown here is derived from an EMBL/GenBank/DDBJ whole genome shotgun (WGS) entry which is preliminary data.</text>
</comment>
<comment type="cofactor">
    <cofactor evidence="11">
        <name>Mg(2+)</name>
        <dbReference type="ChEBI" id="CHEBI:18420"/>
    </cofactor>
    <cofactor evidence="11">
        <name>Mn(2+)</name>
        <dbReference type="ChEBI" id="CHEBI:29035"/>
    </cofactor>
    <text evidence="11">Magnesium. Can also use manganese.</text>
</comment>
<comment type="subcellular location">
    <subcellularLocation>
        <location evidence="12">Cell inner membrane</location>
        <topology evidence="12">Lipid-anchor</topology>
        <orientation evidence="12">Periplasmic side</orientation>
    </subcellularLocation>
</comment>
<evidence type="ECO:0000256" key="7">
    <source>
        <dbReference type="ARBA" id="ARBA00022842"/>
    </source>
</evidence>
<feature type="binding site" evidence="11">
    <location>
        <position position="177"/>
    </location>
    <ligand>
        <name>Mg(2+)</name>
        <dbReference type="ChEBI" id="CHEBI:18420"/>
    </ligand>
</feature>
<dbReference type="EMBL" id="LVWG01000009">
    <property type="protein sequence ID" value="KZK75181.1"/>
    <property type="molecule type" value="Genomic_DNA"/>
</dbReference>
<dbReference type="SUPFAM" id="SSF143631">
    <property type="entry name" value="ApbE-like"/>
    <property type="match status" value="1"/>
</dbReference>
<evidence type="ECO:0000313" key="13">
    <source>
        <dbReference type="EMBL" id="KZK75181.1"/>
    </source>
</evidence>
<keyword evidence="12" id="KW-0732">Signal</keyword>
<reference evidence="13 14" key="1">
    <citation type="submission" date="2016-03" db="EMBL/GenBank/DDBJ databases">
        <title>Speciation and ecological success in dimly lit waters: horizontal gene transfer in a green sulfur bacteria bloom unveiled by metagenomic assembly.</title>
        <authorList>
            <person name="Llorens-Mares T."/>
            <person name="Liu Z."/>
            <person name="Allen L.Z."/>
            <person name="Rusch D.B."/>
            <person name="Craig M.T."/>
            <person name="Dupont C.L."/>
            <person name="Bryant D.A."/>
            <person name="Casamayor E.O."/>
        </authorList>
    </citation>
    <scope>NUCLEOTIDE SEQUENCE [LARGE SCALE GENOMIC DNA]</scope>
    <source>
        <strain evidence="13">CIII</strain>
    </source>
</reference>
<dbReference type="PANTHER" id="PTHR30040:SF2">
    <property type="entry name" value="FAD:PROTEIN FMN TRANSFERASE"/>
    <property type="match status" value="1"/>
</dbReference>
<keyword evidence="7 10" id="KW-0460">Magnesium</keyword>
<name>A0A165MFB5_PELLU</name>
<comment type="catalytic activity">
    <reaction evidence="9 10 12">
        <text>L-threonyl-[protein] + FAD = FMN-L-threonyl-[protein] + AMP + H(+)</text>
        <dbReference type="Rhea" id="RHEA:36847"/>
        <dbReference type="Rhea" id="RHEA-COMP:11060"/>
        <dbReference type="Rhea" id="RHEA-COMP:11061"/>
        <dbReference type="ChEBI" id="CHEBI:15378"/>
        <dbReference type="ChEBI" id="CHEBI:30013"/>
        <dbReference type="ChEBI" id="CHEBI:57692"/>
        <dbReference type="ChEBI" id="CHEBI:74257"/>
        <dbReference type="ChEBI" id="CHEBI:456215"/>
        <dbReference type="EC" id="2.7.1.180"/>
    </reaction>
</comment>
<dbReference type="PROSITE" id="PS51257">
    <property type="entry name" value="PROKAR_LIPOPROTEIN"/>
    <property type="match status" value="1"/>
</dbReference>
<feature type="chain" id="PRO_5007748494" description="FAD:protein FMN transferase" evidence="12">
    <location>
        <begin position="25"/>
        <end position="337"/>
    </location>
</feature>
<evidence type="ECO:0000256" key="11">
    <source>
        <dbReference type="PIRSR" id="PIRSR006268-2"/>
    </source>
</evidence>
<protein>
    <recommendedName>
        <fullName evidence="2 10">FAD:protein FMN transferase</fullName>
        <ecNumber evidence="1 10">2.7.1.180</ecNumber>
    </recommendedName>
    <alternativeName>
        <fullName evidence="8 10">Flavin transferase</fullName>
    </alternativeName>
</protein>
<keyword evidence="6 10" id="KW-0274">FAD</keyword>
<keyword evidence="12" id="KW-0449">Lipoprotein</keyword>
<evidence type="ECO:0000256" key="5">
    <source>
        <dbReference type="ARBA" id="ARBA00022723"/>
    </source>
</evidence>
<evidence type="ECO:0000256" key="12">
    <source>
        <dbReference type="RuleBase" id="RU363002"/>
    </source>
</evidence>
<dbReference type="InterPro" id="IPR003374">
    <property type="entry name" value="ApbE-like_sf"/>
</dbReference>
<dbReference type="PANTHER" id="PTHR30040">
    <property type="entry name" value="THIAMINE BIOSYNTHESIS LIPOPROTEIN APBE"/>
    <property type="match status" value="1"/>
</dbReference>
<gene>
    <name evidence="13" type="ORF">A3K90_05525</name>
</gene>
<feature type="binding site" evidence="11">
    <location>
        <position position="294"/>
    </location>
    <ligand>
        <name>Mg(2+)</name>
        <dbReference type="ChEBI" id="CHEBI:18420"/>
    </ligand>
</feature>
<dbReference type="Proteomes" id="UP000076481">
    <property type="component" value="Unassembled WGS sequence"/>
</dbReference>
<evidence type="ECO:0000256" key="10">
    <source>
        <dbReference type="PIRNR" id="PIRNR006268"/>
    </source>
</evidence>
<comment type="similarity">
    <text evidence="10 12">Belongs to the ApbE family.</text>
</comment>
<proteinExistence type="inferred from homology"/>
<keyword evidence="3 10" id="KW-0285">Flavoprotein</keyword>
<dbReference type="GO" id="GO:0016740">
    <property type="term" value="F:transferase activity"/>
    <property type="evidence" value="ECO:0007669"/>
    <property type="project" value="UniProtKB-UniRule"/>
</dbReference>
<dbReference type="PIRSF" id="PIRSF006268">
    <property type="entry name" value="ApbE"/>
    <property type="match status" value="1"/>
</dbReference>
<dbReference type="GO" id="GO:0046872">
    <property type="term" value="F:metal ion binding"/>
    <property type="evidence" value="ECO:0007669"/>
    <property type="project" value="UniProtKB-UniRule"/>
</dbReference>
<evidence type="ECO:0000313" key="14">
    <source>
        <dbReference type="Proteomes" id="UP000076481"/>
    </source>
</evidence>
<dbReference type="InterPro" id="IPR024932">
    <property type="entry name" value="ApbE"/>
</dbReference>
<dbReference type="EC" id="2.7.1.180" evidence="1 10"/>
<dbReference type="AlphaFoldDB" id="A0A165MFB5"/>
<organism evidence="13 14">
    <name type="scientific">Pelodictyon luteolum</name>
    <dbReference type="NCBI Taxonomy" id="1100"/>
    <lineage>
        <taxon>Bacteria</taxon>
        <taxon>Pseudomonadati</taxon>
        <taxon>Chlorobiota</taxon>
        <taxon>Chlorobiia</taxon>
        <taxon>Chlorobiales</taxon>
        <taxon>Chlorobiaceae</taxon>
        <taxon>Chlorobium/Pelodictyon group</taxon>
        <taxon>Pelodictyon</taxon>
    </lineage>
</organism>
<accession>A0A165MFB5</accession>
<feature type="binding site" evidence="11">
    <location>
        <position position="290"/>
    </location>
    <ligand>
        <name>Mg(2+)</name>
        <dbReference type="ChEBI" id="CHEBI:18420"/>
    </ligand>
</feature>
<dbReference type="GO" id="GO:0005886">
    <property type="term" value="C:plasma membrane"/>
    <property type="evidence" value="ECO:0007669"/>
    <property type="project" value="UniProtKB-SubCell"/>
</dbReference>
<dbReference type="RefSeq" id="WP_303680725.1">
    <property type="nucleotide sequence ID" value="NZ_LVWG01000009.1"/>
</dbReference>
<keyword evidence="12" id="KW-0997">Cell inner membrane</keyword>
<evidence type="ECO:0000256" key="4">
    <source>
        <dbReference type="ARBA" id="ARBA00022679"/>
    </source>
</evidence>
<dbReference type="Gene3D" id="3.10.520.10">
    <property type="entry name" value="ApbE-like domains"/>
    <property type="match status" value="1"/>
</dbReference>
<keyword evidence="12" id="KW-1003">Cell membrane</keyword>
<comment type="function">
    <text evidence="12">Flavin transferase that catalyzes the transfer of the FMN moiety of FAD and its covalent binding to the hydroxyl group of a threonine residue in a target flavoprotein.</text>
</comment>
<evidence type="ECO:0000256" key="3">
    <source>
        <dbReference type="ARBA" id="ARBA00022630"/>
    </source>
</evidence>
<evidence type="ECO:0000256" key="2">
    <source>
        <dbReference type="ARBA" id="ARBA00016337"/>
    </source>
</evidence>
<sequence length="337" mass="37161">MRTPFRLSLLIFFLTILFSCSARLDEAPVYEQEKVLMGTVFKIKAASRDIPEEKVEAAFTNAFQRIASLESQLSEWIAESPVSLAARQAGLAPVPVTLDLANVTELGLAISDSTGGVFDPTFLPLGRLWDIKHRKSPPPPDSIAAALKLVDYRAVRLERKKMTLYLEKKGMKIGFGGIAKGYAAREAGRILERAGIDDYIINAGGDLFVHGRKNGGEWSSGIQDPDRKDAPPLIRFNIRRECGIATSGGYENFFIWNGRRYHHIIDLSTGQPASGMKSATVFAHDPAKADAYATAFFILGPELSRARTMRDTTLAYILIDSTGRIHRSPNLSAFIEE</sequence>
<evidence type="ECO:0000256" key="9">
    <source>
        <dbReference type="ARBA" id="ARBA00048540"/>
    </source>
</evidence>
<evidence type="ECO:0000256" key="1">
    <source>
        <dbReference type="ARBA" id="ARBA00011955"/>
    </source>
</evidence>
<keyword evidence="5 10" id="KW-0479">Metal-binding</keyword>